<dbReference type="AlphaFoldDB" id="A0A411PG35"/>
<feature type="domain" description="STAS" evidence="1">
    <location>
        <begin position="39"/>
        <end position="92"/>
    </location>
</feature>
<accession>A0A411PG35</accession>
<proteinExistence type="predicted"/>
<dbReference type="Pfam" id="PF13466">
    <property type="entry name" value="STAS_2"/>
    <property type="match status" value="1"/>
</dbReference>
<dbReference type="RefSeq" id="WP_130598586.1">
    <property type="nucleotide sequence ID" value="NZ_CP036200.1"/>
</dbReference>
<dbReference type="EMBL" id="CP036200">
    <property type="protein sequence ID" value="QBF82448.1"/>
    <property type="molecule type" value="Genomic_DNA"/>
</dbReference>
<evidence type="ECO:0000313" key="2">
    <source>
        <dbReference type="EMBL" id="QBF82448.1"/>
    </source>
</evidence>
<keyword evidence="3" id="KW-1185">Reference proteome</keyword>
<dbReference type="InterPro" id="IPR036513">
    <property type="entry name" value="STAS_dom_sf"/>
</dbReference>
<gene>
    <name evidence="2" type="ORF">EXU30_06860</name>
</gene>
<dbReference type="PANTHER" id="PTHR35849:SF1">
    <property type="entry name" value="INTERMEMBRANE PHOSPHOLIPID TRANSPORT SYSTEM BINDING PROTEIN MLAB"/>
    <property type="match status" value="1"/>
</dbReference>
<dbReference type="SUPFAM" id="SSF52091">
    <property type="entry name" value="SpoIIaa-like"/>
    <property type="match status" value="1"/>
</dbReference>
<dbReference type="OrthoDB" id="6400701at2"/>
<dbReference type="Gene3D" id="3.30.750.24">
    <property type="entry name" value="STAS domain"/>
    <property type="match status" value="1"/>
</dbReference>
<organism evidence="2 3">
    <name type="scientific">Shewanella maritima</name>
    <dbReference type="NCBI Taxonomy" id="2520507"/>
    <lineage>
        <taxon>Bacteria</taxon>
        <taxon>Pseudomonadati</taxon>
        <taxon>Pseudomonadota</taxon>
        <taxon>Gammaproteobacteria</taxon>
        <taxon>Alteromonadales</taxon>
        <taxon>Shewanellaceae</taxon>
        <taxon>Shewanella</taxon>
    </lineage>
</organism>
<dbReference type="InterPro" id="IPR052746">
    <property type="entry name" value="MlaB_ABC_Transporter"/>
</dbReference>
<dbReference type="KEGG" id="smai:EXU30_06860"/>
<dbReference type="CDD" id="cd07043">
    <property type="entry name" value="STAS_anti-anti-sigma_factors"/>
    <property type="match status" value="1"/>
</dbReference>
<dbReference type="PROSITE" id="PS50801">
    <property type="entry name" value="STAS"/>
    <property type="match status" value="1"/>
</dbReference>
<dbReference type="InterPro" id="IPR002645">
    <property type="entry name" value="STAS_dom"/>
</dbReference>
<evidence type="ECO:0000313" key="3">
    <source>
        <dbReference type="Proteomes" id="UP000291106"/>
    </source>
</evidence>
<reference evidence="2 3" key="1">
    <citation type="submission" date="2019-02" db="EMBL/GenBank/DDBJ databases">
        <title>Shewanella sp. D4-2 isolated from Dokdo Island.</title>
        <authorList>
            <person name="Baek K."/>
        </authorList>
    </citation>
    <scope>NUCLEOTIDE SEQUENCE [LARGE SCALE GENOMIC DNA]</scope>
    <source>
        <strain evidence="2 3">D4-2</strain>
    </source>
</reference>
<sequence>MAQFQQQNQSVYVSGHLTQRDVTQLWSRRDQLFTREAQVVDLSALEYTDSAGIALLLSLKSPTAGSQALKLVSPSPQLQKMIALYDLGDFFE</sequence>
<dbReference type="InterPro" id="IPR058548">
    <property type="entry name" value="MlaB-like_STAS"/>
</dbReference>
<dbReference type="Proteomes" id="UP000291106">
    <property type="component" value="Chromosome"/>
</dbReference>
<protein>
    <submittedName>
        <fullName evidence="2">STAS domain-containing protein</fullName>
    </submittedName>
</protein>
<evidence type="ECO:0000259" key="1">
    <source>
        <dbReference type="PROSITE" id="PS50801"/>
    </source>
</evidence>
<name>A0A411PG35_9GAMM</name>
<dbReference type="PANTHER" id="PTHR35849">
    <property type="entry name" value="BLR2341 PROTEIN"/>
    <property type="match status" value="1"/>
</dbReference>